<keyword evidence="2" id="KW-1185">Reference proteome</keyword>
<dbReference type="AlphaFoldDB" id="A0AAD9IPG2"/>
<accession>A0AAD9IPG2</accession>
<name>A0AAD9IPG2_9ANNE</name>
<organism evidence="1 2">
    <name type="scientific">Paralvinella palmiformis</name>
    <dbReference type="NCBI Taxonomy" id="53620"/>
    <lineage>
        <taxon>Eukaryota</taxon>
        <taxon>Metazoa</taxon>
        <taxon>Spiralia</taxon>
        <taxon>Lophotrochozoa</taxon>
        <taxon>Annelida</taxon>
        <taxon>Polychaeta</taxon>
        <taxon>Sedentaria</taxon>
        <taxon>Canalipalpata</taxon>
        <taxon>Terebellida</taxon>
        <taxon>Terebelliformia</taxon>
        <taxon>Alvinellidae</taxon>
        <taxon>Paralvinella</taxon>
    </lineage>
</organism>
<sequence length="50" mass="5770">MFTTIRDRSSRKEIHRRLIKNWAALSPGLDLVLFVPSTKQNSSWIDIAIS</sequence>
<evidence type="ECO:0000313" key="2">
    <source>
        <dbReference type="Proteomes" id="UP001208570"/>
    </source>
</evidence>
<gene>
    <name evidence="1" type="ORF">LSH36_3239g00000</name>
</gene>
<feature type="non-terminal residue" evidence="1">
    <location>
        <position position="50"/>
    </location>
</feature>
<comment type="caution">
    <text evidence="1">The sequence shown here is derived from an EMBL/GenBank/DDBJ whole genome shotgun (WGS) entry which is preliminary data.</text>
</comment>
<dbReference type="Proteomes" id="UP001208570">
    <property type="component" value="Unassembled WGS sequence"/>
</dbReference>
<reference evidence="1" key="1">
    <citation type="journal article" date="2023" name="Mol. Biol. Evol.">
        <title>Third-Generation Sequencing Reveals the Adaptive Role of the Epigenome in Three Deep-Sea Polychaetes.</title>
        <authorList>
            <person name="Perez M."/>
            <person name="Aroh O."/>
            <person name="Sun Y."/>
            <person name="Lan Y."/>
            <person name="Juniper S.K."/>
            <person name="Young C.R."/>
            <person name="Angers B."/>
            <person name="Qian P.Y."/>
        </authorList>
    </citation>
    <scope>NUCLEOTIDE SEQUENCE</scope>
    <source>
        <strain evidence="1">P08H-3</strain>
    </source>
</reference>
<dbReference type="EMBL" id="JAODUP010003230">
    <property type="protein sequence ID" value="KAK2138349.1"/>
    <property type="molecule type" value="Genomic_DNA"/>
</dbReference>
<protein>
    <submittedName>
        <fullName evidence="1">Uncharacterized protein</fullName>
    </submittedName>
</protein>
<evidence type="ECO:0000313" key="1">
    <source>
        <dbReference type="EMBL" id="KAK2138349.1"/>
    </source>
</evidence>
<proteinExistence type="predicted"/>